<dbReference type="Proteomes" id="UP000574717">
    <property type="component" value="Unassembled WGS sequence"/>
</dbReference>
<dbReference type="EMBL" id="BLRW01000117">
    <property type="protein sequence ID" value="GFP23470.1"/>
    <property type="molecule type" value="Genomic_DNA"/>
</dbReference>
<evidence type="ECO:0000313" key="10">
    <source>
        <dbReference type="Proteomes" id="UP000588083"/>
    </source>
</evidence>
<dbReference type="Proteomes" id="UP000561271">
    <property type="component" value="Unassembled WGS sequence"/>
</dbReference>
<keyword evidence="10" id="KW-1185">Reference proteome</keyword>
<gene>
    <name evidence="1" type="ORF">HKBW3S03_00053</name>
    <name evidence="2" type="ORF">HKBW3S09_00937</name>
    <name evidence="3" type="ORF">HKBW3S34_01896</name>
    <name evidence="4" type="ORF">HKBW3S44_01713</name>
    <name evidence="5" type="ORF">HKBW3S47_02303</name>
</gene>
<evidence type="ECO:0000313" key="1">
    <source>
        <dbReference type="EMBL" id="GFP18548.1"/>
    </source>
</evidence>
<comment type="caution">
    <text evidence="4">The sequence shown here is derived from an EMBL/GenBank/DDBJ whole genome shotgun (WGS) entry which is preliminary data.</text>
</comment>
<evidence type="ECO:0000313" key="6">
    <source>
        <dbReference type="Proteomes" id="UP000561271"/>
    </source>
</evidence>
<dbReference type="Proteomes" id="UP000588083">
    <property type="component" value="Unassembled WGS sequence"/>
</dbReference>
<dbReference type="AlphaFoldDB" id="A0A6V8Q0M1"/>
<dbReference type="Proteomes" id="UP000569018">
    <property type="component" value="Unassembled WGS sequence"/>
</dbReference>
<accession>A0A6V8Q0M1</accession>
<dbReference type="EMBL" id="BLSD01000340">
    <property type="protein sequence ID" value="GFP40606.1"/>
    <property type="molecule type" value="Genomic_DNA"/>
</dbReference>
<evidence type="ECO:0000313" key="3">
    <source>
        <dbReference type="EMBL" id="GFP30977.1"/>
    </source>
</evidence>
<name>A0A6V8Q0M1_9ACTN</name>
<dbReference type="Proteomes" id="UP000585609">
    <property type="component" value="Unassembled WGS sequence"/>
</dbReference>
<dbReference type="InterPro" id="IPR014942">
    <property type="entry name" value="AbiEii"/>
</dbReference>
<evidence type="ECO:0000313" key="9">
    <source>
        <dbReference type="Proteomes" id="UP000585609"/>
    </source>
</evidence>
<sequence length="195" mass="22117">MISHQLLSRYARGSGVGLGVFEKDYILSCVLSSLPATSHVGENFVFKGGTALRKVYFSDWRYSEDLDFSVLPDFDSSRLKELVELWLSNASKEHEFQIRLRDYHKTNGSARMRAQFVGPLGYPNQILLDVTLDEPIILGPKCRSLLKTFPESPDAQISVYHLERPRREGFLSVAQASFTEELAVVMRVIFQAEVL</sequence>
<protein>
    <recommendedName>
        <fullName evidence="11">Nucleotidyl transferase AbiEii toxin, Type IV TA system</fullName>
    </recommendedName>
</protein>
<dbReference type="EMBL" id="BLRZ01000134">
    <property type="protein sequence ID" value="GFP30977.1"/>
    <property type="molecule type" value="Genomic_DNA"/>
</dbReference>
<reference evidence="6 7" key="1">
    <citation type="journal article" date="2020" name="Front. Microbiol.">
        <title>Single-cell genomics of novel Actinobacteria with the Wood-Ljungdahl pathway discovered in a serpentinizing system.</title>
        <authorList>
            <person name="Merino N."/>
            <person name="Kawai M."/>
            <person name="Boyd E.S."/>
            <person name="Colman D.R."/>
            <person name="McGlynn S.E."/>
            <person name="Nealson K.H."/>
            <person name="Kurokawa K."/>
            <person name="Hongoh Y."/>
        </authorList>
    </citation>
    <scope>NUCLEOTIDE SEQUENCE [LARGE SCALE GENOMIC DNA]</scope>
    <source>
        <strain evidence="1 8">S03</strain>
        <strain evidence="2 9">S09_30</strain>
        <strain evidence="3 10">S34</strain>
        <strain evidence="4 6">S44</strain>
        <strain evidence="5 7">S47</strain>
    </source>
</reference>
<dbReference type="EMBL" id="BLRU01000002">
    <property type="protein sequence ID" value="GFP18548.1"/>
    <property type="molecule type" value="Genomic_DNA"/>
</dbReference>
<evidence type="ECO:0008006" key="11">
    <source>
        <dbReference type="Google" id="ProtNLM"/>
    </source>
</evidence>
<evidence type="ECO:0000313" key="8">
    <source>
        <dbReference type="Proteomes" id="UP000574717"/>
    </source>
</evidence>
<dbReference type="EMBL" id="BLSC01000286">
    <property type="protein sequence ID" value="GFP38033.1"/>
    <property type="molecule type" value="Genomic_DNA"/>
</dbReference>
<dbReference type="Pfam" id="PF08843">
    <property type="entry name" value="AbiEii"/>
    <property type="match status" value="1"/>
</dbReference>
<evidence type="ECO:0000313" key="4">
    <source>
        <dbReference type="EMBL" id="GFP38033.1"/>
    </source>
</evidence>
<proteinExistence type="predicted"/>
<dbReference type="Gene3D" id="3.10.450.620">
    <property type="entry name" value="JHP933, nucleotidyltransferase-like core domain"/>
    <property type="match status" value="1"/>
</dbReference>
<evidence type="ECO:0000313" key="2">
    <source>
        <dbReference type="EMBL" id="GFP23470.1"/>
    </source>
</evidence>
<evidence type="ECO:0000313" key="5">
    <source>
        <dbReference type="EMBL" id="GFP40606.1"/>
    </source>
</evidence>
<dbReference type="RefSeq" id="WP_176232130.1">
    <property type="nucleotide sequence ID" value="NZ_BLRU01000002.1"/>
</dbReference>
<evidence type="ECO:0000313" key="7">
    <source>
        <dbReference type="Proteomes" id="UP000569018"/>
    </source>
</evidence>
<organism evidence="4 6">
    <name type="scientific">Candidatus Hakubella thermalkaliphila</name>
    <dbReference type="NCBI Taxonomy" id="2754717"/>
    <lineage>
        <taxon>Bacteria</taxon>
        <taxon>Bacillati</taxon>
        <taxon>Actinomycetota</taxon>
        <taxon>Actinomycetota incertae sedis</taxon>
        <taxon>Candidatus Hakubellales</taxon>
        <taxon>Candidatus Hakubellaceae</taxon>
        <taxon>Candidatus Hakubella</taxon>
    </lineage>
</organism>